<dbReference type="SUPFAM" id="SSF109635">
    <property type="entry name" value="DnaK suppressor protein DksA, alpha-hairpin domain"/>
    <property type="match status" value="1"/>
</dbReference>
<evidence type="ECO:0000256" key="4">
    <source>
        <dbReference type="PROSITE-ProRule" id="PRU00510"/>
    </source>
</evidence>
<feature type="domain" description="DnaK suppressor protein-like N-terminal" evidence="6">
    <location>
        <begin position="8"/>
        <end position="71"/>
    </location>
</feature>
<dbReference type="Pfam" id="PF21173">
    <property type="entry name" value="DksA-like_N"/>
    <property type="match status" value="1"/>
</dbReference>
<evidence type="ECO:0000259" key="5">
    <source>
        <dbReference type="Pfam" id="PF01258"/>
    </source>
</evidence>
<organism evidence="7 8">
    <name type="scientific">Primorskyibacter sedentarius</name>
    <dbReference type="NCBI Taxonomy" id="745311"/>
    <lineage>
        <taxon>Bacteria</taxon>
        <taxon>Pseudomonadati</taxon>
        <taxon>Pseudomonadota</taxon>
        <taxon>Alphaproteobacteria</taxon>
        <taxon>Rhodobacterales</taxon>
        <taxon>Roseobacteraceae</taxon>
        <taxon>Primorskyibacter</taxon>
    </lineage>
</organism>
<accession>A0A4R3JLI3</accession>
<evidence type="ECO:0000256" key="3">
    <source>
        <dbReference type="ARBA" id="ARBA00022833"/>
    </source>
</evidence>
<protein>
    <submittedName>
        <fullName evidence="7">TraR/DksA family transcriptional regulator</fullName>
    </submittedName>
</protein>
<feature type="domain" description="Zinc finger DksA/TraR C4-type" evidence="5">
    <location>
        <begin position="74"/>
        <end position="106"/>
    </location>
</feature>
<sequence length="110" mass="12165">MATLEDRRKALLGRMGELGIRMDAIEDALDAPHSRDWEELATEREDDEVLEGLGAAGQAEVARIRAALRRIEKGEYGICVECGEKIAEERLDLVPDTPLCRTCAARAADR</sequence>
<evidence type="ECO:0000313" key="8">
    <source>
        <dbReference type="Proteomes" id="UP000295696"/>
    </source>
</evidence>
<dbReference type="EMBL" id="SLZU01000001">
    <property type="protein sequence ID" value="TCS67207.1"/>
    <property type="molecule type" value="Genomic_DNA"/>
</dbReference>
<reference evidence="7 8" key="1">
    <citation type="submission" date="2019-03" db="EMBL/GenBank/DDBJ databases">
        <title>Genomic Encyclopedia of Type Strains, Phase IV (KMG-IV): sequencing the most valuable type-strain genomes for metagenomic binning, comparative biology and taxonomic classification.</title>
        <authorList>
            <person name="Goeker M."/>
        </authorList>
    </citation>
    <scope>NUCLEOTIDE SEQUENCE [LARGE SCALE GENOMIC DNA]</scope>
    <source>
        <strain evidence="7 8">DSM 104836</strain>
    </source>
</reference>
<evidence type="ECO:0000256" key="2">
    <source>
        <dbReference type="ARBA" id="ARBA00022771"/>
    </source>
</evidence>
<dbReference type="InterPro" id="IPR037187">
    <property type="entry name" value="DnaK_N"/>
</dbReference>
<dbReference type="Gene3D" id="1.20.120.910">
    <property type="entry name" value="DksA, coiled-coil domain"/>
    <property type="match status" value="1"/>
</dbReference>
<keyword evidence="3" id="KW-0862">Zinc</keyword>
<dbReference type="AlphaFoldDB" id="A0A4R3JLI3"/>
<dbReference type="InterPro" id="IPR048487">
    <property type="entry name" value="DksA-like_N"/>
</dbReference>
<dbReference type="Pfam" id="PF01258">
    <property type="entry name" value="zf-dskA_traR"/>
    <property type="match status" value="1"/>
</dbReference>
<proteinExistence type="predicted"/>
<keyword evidence="2" id="KW-0863">Zinc-finger</keyword>
<dbReference type="GO" id="GO:0008270">
    <property type="term" value="F:zinc ion binding"/>
    <property type="evidence" value="ECO:0007669"/>
    <property type="project" value="UniProtKB-KW"/>
</dbReference>
<dbReference type="OrthoDB" id="1121111at2"/>
<dbReference type="PANTHER" id="PTHR33823">
    <property type="entry name" value="RNA POLYMERASE-BINDING TRANSCRIPTION FACTOR DKSA-RELATED"/>
    <property type="match status" value="1"/>
</dbReference>
<evidence type="ECO:0000259" key="6">
    <source>
        <dbReference type="Pfam" id="PF21173"/>
    </source>
</evidence>
<dbReference type="PROSITE" id="PS51128">
    <property type="entry name" value="ZF_DKSA_2"/>
    <property type="match status" value="1"/>
</dbReference>
<dbReference type="RefSeq" id="WP_132241249.1">
    <property type="nucleotide sequence ID" value="NZ_CBDUOC010000023.1"/>
</dbReference>
<feature type="zinc finger region" description="dksA C4-type" evidence="4">
    <location>
        <begin position="79"/>
        <end position="103"/>
    </location>
</feature>
<name>A0A4R3JLI3_9RHOB</name>
<gene>
    <name evidence="7" type="ORF">EDD52_101302</name>
</gene>
<dbReference type="SUPFAM" id="SSF57716">
    <property type="entry name" value="Glucocorticoid receptor-like (DNA-binding domain)"/>
    <property type="match status" value="1"/>
</dbReference>
<evidence type="ECO:0000256" key="1">
    <source>
        <dbReference type="ARBA" id="ARBA00022723"/>
    </source>
</evidence>
<dbReference type="Proteomes" id="UP000295696">
    <property type="component" value="Unassembled WGS sequence"/>
</dbReference>
<dbReference type="PANTHER" id="PTHR33823:SF4">
    <property type="entry name" value="GENERAL STRESS PROTEIN 16O"/>
    <property type="match status" value="1"/>
</dbReference>
<dbReference type="InterPro" id="IPR000962">
    <property type="entry name" value="Znf_DskA_TraR"/>
</dbReference>
<comment type="caution">
    <text evidence="7">The sequence shown here is derived from an EMBL/GenBank/DDBJ whole genome shotgun (WGS) entry which is preliminary data.</text>
</comment>
<evidence type="ECO:0000313" key="7">
    <source>
        <dbReference type="EMBL" id="TCS67207.1"/>
    </source>
</evidence>
<keyword evidence="8" id="KW-1185">Reference proteome</keyword>
<keyword evidence="1" id="KW-0479">Metal-binding</keyword>